<evidence type="ECO:0000313" key="3">
    <source>
        <dbReference type="Proteomes" id="UP001237642"/>
    </source>
</evidence>
<protein>
    <submittedName>
        <fullName evidence="2">RRM domain-containing protein</fullName>
    </submittedName>
</protein>
<feature type="domain" description="Mei2-like C-terminal RNA recognition motif" evidence="1">
    <location>
        <begin position="122"/>
        <end position="228"/>
    </location>
</feature>
<dbReference type="Proteomes" id="UP001237642">
    <property type="component" value="Unassembled WGS sequence"/>
</dbReference>
<dbReference type="GO" id="GO:0003676">
    <property type="term" value="F:nucleic acid binding"/>
    <property type="evidence" value="ECO:0007669"/>
    <property type="project" value="InterPro"/>
</dbReference>
<name>A0AAD8M6T5_9APIA</name>
<dbReference type="Pfam" id="PF04059">
    <property type="entry name" value="RRM_2"/>
    <property type="match status" value="1"/>
</dbReference>
<dbReference type="EMBL" id="JAUIZM010000010">
    <property type="protein sequence ID" value="KAK1361622.1"/>
    <property type="molecule type" value="Genomic_DNA"/>
</dbReference>
<proteinExistence type="predicted"/>
<reference evidence="2" key="2">
    <citation type="submission" date="2023-05" db="EMBL/GenBank/DDBJ databases">
        <authorList>
            <person name="Schelkunov M.I."/>
        </authorList>
    </citation>
    <scope>NUCLEOTIDE SEQUENCE</scope>
    <source>
        <strain evidence="2">Hsosn_3</strain>
        <tissue evidence="2">Leaf</tissue>
    </source>
</reference>
<evidence type="ECO:0000259" key="1">
    <source>
        <dbReference type="Pfam" id="PF04059"/>
    </source>
</evidence>
<dbReference type="CDD" id="cd12277">
    <property type="entry name" value="RRM3_MEI2_EAR1_like"/>
    <property type="match status" value="1"/>
</dbReference>
<evidence type="ECO:0000313" key="2">
    <source>
        <dbReference type="EMBL" id="KAK1361622.1"/>
    </source>
</evidence>
<dbReference type="SUPFAM" id="SSF54928">
    <property type="entry name" value="RNA-binding domain, RBD"/>
    <property type="match status" value="1"/>
</dbReference>
<dbReference type="InterPro" id="IPR035979">
    <property type="entry name" value="RBD_domain_sf"/>
</dbReference>
<organism evidence="2 3">
    <name type="scientific">Heracleum sosnowskyi</name>
    <dbReference type="NCBI Taxonomy" id="360622"/>
    <lineage>
        <taxon>Eukaryota</taxon>
        <taxon>Viridiplantae</taxon>
        <taxon>Streptophyta</taxon>
        <taxon>Embryophyta</taxon>
        <taxon>Tracheophyta</taxon>
        <taxon>Spermatophyta</taxon>
        <taxon>Magnoliopsida</taxon>
        <taxon>eudicotyledons</taxon>
        <taxon>Gunneridae</taxon>
        <taxon>Pentapetalae</taxon>
        <taxon>asterids</taxon>
        <taxon>campanulids</taxon>
        <taxon>Apiales</taxon>
        <taxon>Apiaceae</taxon>
        <taxon>Apioideae</taxon>
        <taxon>apioid superclade</taxon>
        <taxon>Tordylieae</taxon>
        <taxon>Tordyliinae</taxon>
        <taxon>Heracleum</taxon>
    </lineage>
</organism>
<dbReference type="InterPro" id="IPR012677">
    <property type="entry name" value="Nucleotide-bd_a/b_plait_sf"/>
</dbReference>
<comment type="caution">
    <text evidence="2">The sequence shown here is derived from an EMBL/GenBank/DDBJ whole genome shotgun (WGS) entry which is preliminary data.</text>
</comment>
<reference evidence="2" key="1">
    <citation type="submission" date="2023-02" db="EMBL/GenBank/DDBJ databases">
        <title>Genome of toxic invasive species Heracleum sosnowskyi carries increased number of genes despite the absence of recent whole-genome duplications.</title>
        <authorList>
            <person name="Schelkunov M."/>
            <person name="Shtratnikova V."/>
            <person name="Makarenko M."/>
            <person name="Klepikova A."/>
            <person name="Omelchenko D."/>
            <person name="Novikova G."/>
            <person name="Obukhova E."/>
            <person name="Bogdanov V."/>
            <person name="Penin A."/>
            <person name="Logacheva M."/>
        </authorList>
    </citation>
    <scope>NUCLEOTIDE SEQUENCE</scope>
    <source>
        <strain evidence="2">Hsosn_3</strain>
        <tissue evidence="2">Leaf</tissue>
    </source>
</reference>
<keyword evidence="3" id="KW-1185">Reference proteome</keyword>
<accession>A0AAD8M6T5</accession>
<dbReference type="Gene3D" id="3.30.70.330">
    <property type="match status" value="1"/>
</dbReference>
<sequence length="267" mass="31389">MAVKVSSSPSSKHHLNPYARPYTKTPPVYFVHPLTPLRYYYPHFQYSTYHSNENTDDQPKQMAKNMYVQRLDHNRRFLPPRQRPRQVWKPKLGNEAAKKVHVDAPVASATASFVQDVDETQKTSVMMRNIPNQYSRDELMEFLDKCCAEHKLEYDFFYLPIDFRRHQNKGYAFINFTKPPYAKMFQKMMTGYKWGFTQLGDKFFTSRKTCEITWAKLQGKNELVRHFKGSKFPCYLKHYLPVELSPPSNGDASLSTLTIVGRYWDSA</sequence>
<gene>
    <name evidence="2" type="ORF">POM88_046096</name>
</gene>
<dbReference type="AlphaFoldDB" id="A0AAD8M6T5"/>
<dbReference type="InterPro" id="IPR007201">
    <property type="entry name" value="Mei2-like_Rrm_C"/>
</dbReference>